<keyword evidence="7" id="KW-0804">Transcription</keyword>
<keyword evidence="11" id="KW-1185">Reference proteome</keyword>
<dbReference type="GO" id="GO:0048666">
    <property type="term" value="P:neuron development"/>
    <property type="evidence" value="ECO:0007669"/>
    <property type="project" value="UniProtKB-ARBA"/>
</dbReference>
<dbReference type="AlphaFoldDB" id="A0A8K0DM10"/>
<dbReference type="Pfam" id="PF04500">
    <property type="entry name" value="FLYWCH"/>
    <property type="match status" value="1"/>
</dbReference>
<evidence type="ECO:0000256" key="8">
    <source>
        <dbReference type="ARBA" id="ARBA00023242"/>
    </source>
</evidence>
<evidence type="ECO:0000256" key="7">
    <source>
        <dbReference type="ARBA" id="ARBA00023163"/>
    </source>
</evidence>
<dbReference type="GO" id="GO:0002376">
    <property type="term" value="P:immune system process"/>
    <property type="evidence" value="ECO:0007669"/>
    <property type="project" value="UniProtKB-ARBA"/>
</dbReference>
<dbReference type="Proteomes" id="UP000801492">
    <property type="component" value="Unassembled WGS sequence"/>
</dbReference>
<dbReference type="GO" id="GO:0003006">
    <property type="term" value="P:developmental process involved in reproduction"/>
    <property type="evidence" value="ECO:0007669"/>
    <property type="project" value="UniProtKB-ARBA"/>
</dbReference>
<comment type="subcellular location">
    <subcellularLocation>
        <location evidence="1">Nucleus</location>
    </subcellularLocation>
</comment>
<evidence type="ECO:0000256" key="5">
    <source>
        <dbReference type="ARBA" id="ARBA00022833"/>
    </source>
</evidence>
<dbReference type="GO" id="GO:0048513">
    <property type="term" value="P:animal organ development"/>
    <property type="evidence" value="ECO:0007669"/>
    <property type="project" value="UniProtKB-ARBA"/>
</dbReference>
<evidence type="ECO:0000313" key="11">
    <source>
        <dbReference type="Proteomes" id="UP000801492"/>
    </source>
</evidence>
<dbReference type="SUPFAM" id="SSF54695">
    <property type="entry name" value="POZ domain"/>
    <property type="match status" value="1"/>
</dbReference>
<keyword evidence="2" id="KW-0217">Developmental protein</keyword>
<gene>
    <name evidence="10" type="ORF">ILUMI_00392</name>
</gene>
<comment type="caution">
    <text evidence="10">The sequence shown here is derived from an EMBL/GenBank/DDBJ whole genome shotgun (WGS) entry which is preliminary data.</text>
</comment>
<proteinExistence type="predicted"/>
<dbReference type="GO" id="GO:0005634">
    <property type="term" value="C:nucleus"/>
    <property type="evidence" value="ECO:0007669"/>
    <property type="project" value="UniProtKB-SubCell"/>
</dbReference>
<dbReference type="InterPro" id="IPR051095">
    <property type="entry name" value="Dros_DevTransReg"/>
</dbReference>
<evidence type="ECO:0000256" key="2">
    <source>
        <dbReference type="ARBA" id="ARBA00022473"/>
    </source>
</evidence>
<dbReference type="OrthoDB" id="3066195at2759"/>
<dbReference type="GO" id="GO:0008270">
    <property type="term" value="F:zinc ion binding"/>
    <property type="evidence" value="ECO:0007669"/>
    <property type="project" value="UniProtKB-KW"/>
</dbReference>
<evidence type="ECO:0000256" key="6">
    <source>
        <dbReference type="ARBA" id="ARBA00023015"/>
    </source>
</evidence>
<protein>
    <recommendedName>
        <fullName evidence="9">FLYWCH-type domain-containing protein</fullName>
    </recommendedName>
</protein>
<name>A0A8K0DM10_IGNLU</name>
<keyword evidence="5" id="KW-0862">Zinc</keyword>
<feature type="non-terminal residue" evidence="10">
    <location>
        <position position="199"/>
    </location>
</feature>
<dbReference type="EMBL" id="VTPC01000435">
    <property type="protein sequence ID" value="KAF2905797.1"/>
    <property type="molecule type" value="Genomic_DNA"/>
</dbReference>
<organism evidence="10 11">
    <name type="scientific">Ignelater luminosus</name>
    <name type="common">Cucubano</name>
    <name type="synonym">Pyrophorus luminosus</name>
    <dbReference type="NCBI Taxonomy" id="2038154"/>
    <lineage>
        <taxon>Eukaryota</taxon>
        <taxon>Metazoa</taxon>
        <taxon>Ecdysozoa</taxon>
        <taxon>Arthropoda</taxon>
        <taxon>Hexapoda</taxon>
        <taxon>Insecta</taxon>
        <taxon>Pterygota</taxon>
        <taxon>Neoptera</taxon>
        <taxon>Endopterygota</taxon>
        <taxon>Coleoptera</taxon>
        <taxon>Polyphaga</taxon>
        <taxon>Elateriformia</taxon>
        <taxon>Elateroidea</taxon>
        <taxon>Elateridae</taxon>
        <taxon>Agrypninae</taxon>
        <taxon>Pyrophorini</taxon>
        <taxon>Ignelater</taxon>
    </lineage>
</organism>
<dbReference type="Gene3D" id="2.20.25.240">
    <property type="match status" value="1"/>
</dbReference>
<dbReference type="InterPro" id="IPR007588">
    <property type="entry name" value="Znf_FLYWCH"/>
</dbReference>
<evidence type="ECO:0000256" key="4">
    <source>
        <dbReference type="ARBA" id="ARBA00022771"/>
    </source>
</evidence>
<evidence type="ECO:0000256" key="3">
    <source>
        <dbReference type="ARBA" id="ARBA00022723"/>
    </source>
</evidence>
<dbReference type="GO" id="GO:0006357">
    <property type="term" value="P:regulation of transcription by RNA polymerase II"/>
    <property type="evidence" value="ECO:0007669"/>
    <property type="project" value="TreeGrafter"/>
</dbReference>
<reference evidence="10" key="1">
    <citation type="submission" date="2019-08" db="EMBL/GenBank/DDBJ databases">
        <title>The genome of the North American firefly Photinus pyralis.</title>
        <authorList>
            <consortium name="Photinus pyralis genome working group"/>
            <person name="Fallon T.R."/>
            <person name="Sander Lower S.E."/>
            <person name="Weng J.-K."/>
        </authorList>
    </citation>
    <scope>NUCLEOTIDE SEQUENCE</scope>
    <source>
        <strain evidence="10">TRF0915ILg1</strain>
        <tissue evidence="10">Whole body</tissue>
    </source>
</reference>
<sequence>MNDNVEIIRSNKGGMKIIHRGYMYTVHKKRQGGGIRWRCTQRSLHCKGSISTGNGPPSVNMPHNHIPDPHSVALARCRQLEEFPDINSLLETEYEEIKDSMPLQQRMLLTAPPQVQIPSTSEPLLQSQPLSPTKLKVTRQVNKQQMFTPKSSESISEEVCLRWNSHHSNMQTTFPQLLEKEQYVDVTIIAEDKTLKCHR</sequence>
<keyword evidence="6" id="KW-0805">Transcription regulation</keyword>
<dbReference type="Gene3D" id="3.30.710.10">
    <property type="entry name" value="Potassium Channel Kv1.1, Chain A"/>
    <property type="match status" value="1"/>
</dbReference>
<accession>A0A8K0DM10</accession>
<evidence type="ECO:0000313" key="10">
    <source>
        <dbReference type="EMBL" id="KAF2905797.1"/>
    </source>
</evidence>
<keyword evidence="8" id="KW-0539">Nucleus</keyword>
<feature type="domain" description="FLYWCH-type" evidence="9">
    <location>
        <begin position="8"/>
        <end position="65"/>
    </location>
</feature>
<dbReference type="PANTHER" id="PTHR23110:SF111">
    <property type="entry name" value="LONGITUDINALS LACKING PROTEIN, ISOFORMS F_I_K_T"/>
    <property type="match status" value="1"/>
</dbReference>
<keyword evidence="3" id="KW-0479">Metal-binding</keyword>
<evidence type="ECO:0000256" key="1">
    <source>
        <dbReference type="ARBA" id="ARBA00004123"/>
    </source>
</evidence>
<keyword evidence="4" id="KW-0863">Zinc-finger</keyword>
<dbReference type="InterPro" id="IPR011333">
    <property type="entry name" value="SKP1/BTB/POZ_sf"/>
</dbReference>
<dbReference type="PANTHER" id="PTHR23110">
    <property type="entry name" value="BTB DOMAIN TRANSCRIPTION FACTOR"/>
    <property type="match status" value="1"/>
</dbReference>
<evidence type="ECO:0000259" key="9">
    <source>
        <dbReference type="Pfam" id="PF04500"/>
    </source>
</evidence>